<dbReference type="EMBL" id="NMTV01000053">
    <property type="protein sequence ID" value="PDX72299.1"/>
    <property type="molecule type" value="Genomic_DNA"/>
</dbReference>
<evidence type="ECO:0000313" key="5">
    <source>
        <dbReference type="Proteomes" id="UP000219901"/>
    </source>
</evidence>
<sequence length="108" mass="12281">MYFDSYITGKRIQQLRKTKGLTQEQFAAKLNISDRHLGKIERGEGTASIDLLVEVAVSLNTTLDFLILGVLDTPRERELNAQIKKQHQKIQIFKNKLSNLIDELDAAI</sequence>
<organism evidence="4 5">
    <name type="scientific">Faecalibacterium prausnitzii</name>
    <dbReference type="NCBI Taxonomy" id="853"/>
    <lineage>
        <taxon>Bacteria</taxon>
        <taxon>Bacillati</taxon>
        <taxon>Bacillota</taxon>
        <taxon>Clostridia</taxon>
        <taxon>Eubacteriales</taxon>
        <taxon>Oscillospiraceae</taxon>
        <taxon>Faecalibacterium</taxon>
    </lineage>
</organism>
<reference evidence="4 5" key="1">
    <citation type="journal article" date="2017" name="Front. Microbiol.">
        <title>New Insights into the Diversity of the Genus Faecalibacterium.</title>
        <authorList>
            <person name="Benevides L."/>
            <person name="Burman S."/>
            <person name="Martin R."/>
            <person name="Robert V."/>
            <person name="Thomas M."/>
            <person name="Miquel S."/>
            <person name="Chain F."/>
            <person name="Sokol H."/>
            <person name="Bermudez-Humaran L.G."/>
            <person name="Morrison M."/>
            <person name="Langella P."/>
            <person name="Azevedo V.A."/>
            <person name="Chatel J.M."/>
            <person name="Soares S."/>
        </authorList>
    </citation>
    <scope>NUCLEOTIDE SEQUENCE [LARGE SCALE GENOMIC DNA]</scope>
    <source>
        <strain evidence="4 5">CNCM I 4546</strain>
    </source>
</reference>
<gene>
    <name evidence="4" type="ORF">CGS55_09485</name>
</gene>
<dbReference type="SUPFAM" id="SSF47413">
    <property type="entry name" value="lambda repressor-like DNA-binding domains"/>
    <property type="match status" value="1"/>
</dbReference>
<keyword evidence="2" id="KW-0175">Coiled coil</keyword>
<keyword evidence="1" id="KW-0238">DNA-binding</keyword>
<evidence type="ECO:0000256" key="2">
    <source>
        <dbReference type="SAM" id="Coils"/>
    </source>
</evidence>
<dbReference type="InterPro" id="IPR001387">
    <property type="entry name" value="Cro/C1-type_HTH"/>
</dbReference>
<comment type="caution">
    <text evidence="4">The sequence shown here is derived from an EMBL/GenBank/DDBJ whole genome shotgun (WGS) entry which is preliminary data.</text>
</comment>
<dbReference type="AlphaFoldDB" id="A0A2A6ZZF0"/>
<proteinExistence type="predicted"/>
<evidence type="ECO:0000259" key="3">
    <source>
        <dbReference type="PROSITE" id="PS50943"/>
    </source>
</evidence>
<dbReference type="PANTHER" id="PTHR46558:SF3">
    <property type="entry name" value="TRANSCRIPTIONAL REGULATOR"/>
    <property type="match status" value="1"/>
</dbReference>
<dbReference type="Proteomes" id="UP000219901">
    <property type="component" value="Unassembled WGS sequence"/>
</dbReference>
<name>A0A2A6ZZF0_9FIRM</name>
<accession>A0A2A6ZZF0</accession>
<dbReference type="SMART" id="SM00530">
    <property type="entry name" value="HTH_XRE"/>
    <property type="match status" value="1"/>
</dbReference>
<evidence type="ECO:0000313" key="4">
    <source>
        <dbReference type="EMBL" id="PDX72299.1"/>
    </source>
</evidence>
<protein>
    <submittedName>
        <fullName evidence="4">Transcriptional regulator</fullName>
    </submittedName>
</protein>
<feature type="coiled-coil region" evidence="2">
    <location>
        <begin position="76"/>
        <end position="103"/>
    </location>
</feature>
<dbReference type="Gene3D" id="1.10.260.40">
    <property type="entry name" value="lambda repressor-like DNA-binding domains"/>
    <property type="match status" value="1"/>
</dbReference>
<dbReference type="InterPro" id="IPR010982">
    <property type="entry name" value="Lambda_DNA-bd_dom_sf"/>
</dbReference>
<dbReference type="Pfam" id="PF01381">
    <property type="entry name" value="HTH_3"/>
    <property type="match status" value="1"/>
</dbReference>
<dbReference type="GO" id="GO:0003677">
    <property type="term" value="F:DNA binding"/>
    <property type="evidence" value="ECO:0007669"/>
    <property type="project" value="UniProtKB-KW"/>
</dbReference>
<dbReference type="PROSITE" id="PS50943">
    <property type="entry name" value="HTH_CROC1"/>
    <property type="match status" value="1"/>
</dbReference>
<dbReference type="CDD" id="cd00093">
    <property type="entry name" value="HTH_XRE"/>
    <property type="match status" value="1"/>
</dbReference>
<dbReference type="RefSeq" id="WP_097783352.1">
    <property type="nucleotide sequence ID" value="NZ_NMTV01000053.1"/>
</dbReference>
<feature type="domain" description="HTH cro/C1-type" evidence="3">
    <location>
        <begin position="12"/>
        <end position="66"/>
    </location>
</feature>
<evidence type="ECO:0000256" key="1">
    <source>
        <dbReference type="ARBA" id="ARBA00023125"/>
    </source>
</evidence>
<dbReference type="PANTHER" id="PTHR46558">
    <property type="entry name" value="TRACRIPTIONAL REGULATORY PROTEIN-RELATED-RELATED"/>
    <property type="match status" value="1"/>
</dbReference>